<sequence>MLSRLATALTVPVSRGRHARSNCPRERTDRVRITVSFAADGLSEPDYERTRKSTTDQPRTTHTVC</sequence>
<accession>A0A4D6HHP4</accession>
<name>A0A4D6HHP4_9EURY</name>
<protein>
    <submittedName>
        <fullName evidence="2">Uncharacterized protein</fullName>
    </submittedName>
</protein>
<dbReference type="Proteomes" id="UP000296822">
    <property type="component" value="Chromosome"/>
</dbReference>
<dbReference type="KEGG" id="nbg:DV706_02170"/>
<feature type="compositionally biased region" description="Polar residues" evidence="1">
    <location>
        <begin position="55"/>
        <end position="65"/>
    </location>
</feature>
<dbReference type="EMBL" id="CP031305">
    <property type="protein sequence ID" value="QCC53393.1"/>
    <property type="molecule type" value="Genomic_DNA"/>
</dbReference>
<gene>
    <name evidence="2" type="ORF">DV706_02170</name>
</gene>
<organism evidence="2 3">
    <name type="scientific">Natronorubrum bangense</name>
    <dbReference type="NCBI Taxonomy" id="61858"/>
    <lineage>
        <taxon>Archaea</taxon>
        <taxon>Methanobacteriati</taxon>
        <taxon>Methanobacteriota</taxon>
        <taxon>Stenosarchaea group</taxon>
        <taxon>Halobacteria</taxon>
        <taxon>Halobacteriales</taxon>
        <taxon>Natrialbaceae</taxon>
        <taxon>Natronorubrum</taxon>
    </lineage>
</organism>
<dbReference type="AlphaFoldDB" id="A0A4D6HHP4"/>
<feature type="region of interest" description="Disordered" evidence="1">
    <location>
        <begin position="43"/>
        <end position="65"/>
    </location>
</feature>
<evidence type="ECO:0000313" key="2">
    <source>
        <dbReference type="EMBL" id="QCC53393.1"/>
    </source>
</evidence>
<proteinExistence type="predicted"/>
<evidence type="ECO:0000313" key="3">
    <source>
        <dbReference type="Proteomes" id="UP000296822"/>
    </source>
</evidence>
<reference evidence="2 3" key="1">
    <citation type="journal article" date="2019" name="Nat. Commun.">
        <title>A new type of DNA phosphorothioation-based antiviral system in archaea.</title>
        <authorList>
            <person name="Xiong L."/>
            <person name="Liu S."/>
            <person name="Chen S."/>
            <person name="Xiao Y."/>
            <person name="Zhu B."/>
            <person name="Gao Y."/>
            <person name="Zhang Y."/>
            <person name="Chen B."/>
            <person name="Luo J."/>
            <person name="Deng Z."/>
            <person name="Chen X."/>
            <person name="Wang L."/>
            <person name="Chen S."/>
        </authorList>
    </citation>
    <scope>NUCLEOTIDE SEQUENCE [LARGE SCALE GENOMIC DNA]</scope>
    <source>
        <strain evidence="2 3">JCM 10635</strain>
    </source>
</reference>
<evidence type="ECO:0000256" key="1">
    <source>
        <dbReference type="SAM" id="MobiDB-lite"/>
    </source>
</evidence>